<dbReference type="CDD" id="cd01948">
    <property type="entry name" value="EAL"/>
    <property type="match status" value="1"/>
</dbReference>
<dbReference type="Pfam" id="PF00563">
    <property type="entry name" value="EAL"/>
    <property type="match status" value="1"/>
</dbReference>
<dbReference type="OrthoDB" id="581425at2"/>
<evidence type="ECO:0000313" key="3">
    <source>
        <dbReference type="Proteomes" id="UP000448867"/>
    </source>
</evidence>
<evidence type="ECO:0000313" key="2">
    <source>
        <dbReference type="EMBL" id="MRX73228.1"/>
    </source>
</evidence>
<sequence length="435" mass="49985">MDKGSWDTLTSRIKKWSKIFMPYKFLRYYPPQFVLRNPVLEGVYSAVSQGMQVAVIVFNLSNTKELQQQLESTQAAAFKEDFKKSFREALEGSAYREDVLVVHDHSSDGLILFLKNNEHKQNVVYIETFIKDISPAIKKGISKLYPYFDLDFDIGYMFIEKQHYSTQDAIFKAQQQAIAMAQKRVQSQYIEMVLEMRNIIHKRHLSLLAQPIVDLAENQVKGWEFLARGPENTPYEYPLQLFSVARQTNMVYDLELLVLEKAFLMIGESQCKEDIFINFTPLTLGNKRFVAALEKMLLEYPYIKPQQIIFEITERDSIEGLKFFHENIGSLRLKGFRFAVDDTGAGYASLHTISEIMPDIIKIDRSVIQDIDTNSVKESMLKGLLLIAKETGSLVVAEGIEKKEEAEVLSRNRVDLAQGYLYAKPGKLLLDRVAL</sequence>
<dbReference type="InterPro" id="IPR035919">
    <property type="entry name" value="EAL_sf"/>
</dbReference>
<dbReference type="EMBL" id="WKKI01000029">
    <property type="protein sequence ID" value="MRX73228.1"/>
    <property type="molecule type" value="Genomic_DNA"/>
</dbReference>
<dbReference type="SMART" id="SM00052">
    <property type="entry name" value="EAL"/>
    <property type="match status" value="1"/>
</dbReference>
<evidence type="ECO:0000259" key="1">
    <source>
        <dbReference type="PROSITE" id="PS50883"/>
    </source>
</evidence>
<gene>
    <name evidence="2" type="ORF">GJU40_13855</name>
</gene>
<dbReference type="SUPFAM" id="SSF141868">
    <property type="entry name" value="EAL domain-like"/>
    <property type="match status" value="1"/>
</dbReference>
<name>A0A7X2J225_9BACI</name>
<keyword evidence="3" id="KW-1185">Reference proteome</keyword>
<reference evidence="2 3" key="1">
    <citation type="submission" date="2019-11" db="EMBL/GenBank/DDBJ databases">
        <title>Bacillus lacus genome.</title>
        <authorList>
            <person name="Allen C.J."/>
            <person name="Newman J.D."/>
        </authorList>
    </citation>
    <scope>NUCLEOTIDE SEQUENCE [LARGE SCALE GENOMIC DNA]</scope>
    <source>
        <strain evidence="2 3">KCTC 33946</strain>
    </source>
</reference>
<dbReference type="PROSITE" id="PS50883">
    <property type="entry name" value="EAL"/>
    <property type="match status" value="1"/>
</dbReference>
<dbReference type="Proteomes" id="UP000448867">
    <property type="component" value="Unassembled WGS sequence"/>
</dbReference>
<feature type="domain" description="EAL" evidence="1">
    <location>
        <begin position="189"/>
        <end position="435"/>
    </location>
</feature>
<dbReference type="PANTHER" id="PTHR33121">
    <property type="entry name" value="CYCLIC DI-GMP PHOSPHODIESTERASE PDEF"/>
    <property type="match status" value="1"/>
</dbReference>
<proteinExistence type="predicted"/>
<protein>
    <submittedName>
        <fullName evidence="2">EAL domain-containing protein</fullName>
    </submittedName>
</protein>
<dbReference type="RefSeq" id="WP_154308677.1">
    <property type="nucleotide sequence ID" value="NZ_WKKI01000029.1"/>
</dbReference>
<dbReference type="Gene3D" id="3.20.20.450">
    <property type="entry name" value="EAL domain"/>
    <property type="match status" value="1"/>
</dbReference>
<dbReference type="GO" id="GO:0071111">
    <property type="term" value="F:cyclic-guanylate-specific phosphodiesterase activity"/>
    <property type="evidence" value="ECO:0007669"/>
    <property type="project" value="InterPro"/>
</dbReference>
<dbReference type="PANTHER" id="PTHR33121:SF76">
    <property type="entry name" value="SIGNALING PROTEIN"/>
    <property type="match status" value="1"/>
</dbReference>
<comment type="caution">
    <text evidence="2">The sequence shown here is derived from an EMBL/GenBank/DDBJ whole genome shotgun (WGS) entry which is preliminary data.</text>
</comment>
<accession>A0A7X2J225</accession>
<organism evidence="2 3">
    <name type="scientific">Metabacillus lacus</name>
    <dbReference type="NCBI Taxonomy" id="1983721"/>
    <lineage>
        <taxon>Bacteria</taxon>
        <taxon>Bacillati</taxon>
        <taxon>Bacillota</taxon>
        <taxon>Bacilli</taxon>
        <taxon>Bacillales</taxon>
        <taxon>Bacillaceae</taxon>
        <taxon>Metabacillus</taxon>
    </lineage>
</organism>
<dbReference type="InterPro" id="IPR001633">
    <property type="entry name" value="EAL_dom"/>
</dbReference>
<dbReference type="AlphaFoldDB" id="A0A7X2J225"/>
<dbReference type="InterPro" id="IPR050706">
    <property type="entry name" value="Cyclic-di-GMP_PDE-like"/>
</dbReference>